<dbReference type="InterPro" id="IPR035952">
    <property type="entry name" value="Rhomboid-like_sf"/>
</dbReference>
<dbReference type="EMBL" id="JACRSW010000001">
    <property type="protein sequence ID" value="MBC8556183.1"/>
    <property type="molecule type" value="Genomic_DNA"/>
</dbReference>
<gene>
    <name evidence="6" type="ORF">H8700_00405</name>
</gene>
<keyword evidence="4 5" id="KW-0472">Membrane</keyword>
<accession>A0ABR7MR31</accession>
<keyword evidence="2 5" id="KW-0812">Transmembrane</keyword>
<protein>
    <submittedName>
        <fullName evidence="6">Uncharacterized protein</fullName>
    </submittedName>
</protein>
<dbReference type="RefSeq" id="WP_249302142.1">
    <property type="nucleotide sequence ID" value="NZ_JACRSW010000001.1"/>
</dbReference>
<evidence type="ECO:0000256" key="5">
    <source>
        <dbReference type="SAM" id="Phobius"/>
    </source>
</evidence>
<evidence type="ECO:0000256" key="3">
    <source>
        <dbReference type="ARBA" id="ARBA00022989"/>
    </source>
</evidence>
<keyword evidence="7" id="KW-1185">Reference proteome</keyword>
<feature type="transmembrane region" description="Helical" evidence="5">
    <location>
        <begin position="20"/>
        <end position="41"/>
    </location>
</feature>
<keyword evidence="3 5" id="KW-1133">Transmembrane helix</keyword>
<feature type="transmembrane region" description="Helical" evidence="5">
    <location>
        <begin position="144"/>
        <end position="167"/>
    </location>
</feature>
<dbReference type="Proteomes" id="UP000637513">
    <property type="component" value="Unassembled WGS sequence"/>
</dbReference>
<name>A0ABR7MR31_9FIRM</name>
<sequence>MEKFLNALERKFGRYAVPDLIKYVVIIYCAGAVIGLVNPYFYYQYLSLNMNAVFHGQIWRLFTFLLEPSGFSSGSSMGGFLIGIIFFFFQVNLFFLFGRSLEAAWGTFRFNMYIVSGFLFNIIAALILYLSPLHVSNYDSGMQYIYWSMFFAFALMNPDMEFLLYAVLPIKVKWLALLDAVYMVYQIINSLYLGFRTLAQGASVIYTTTAGAYFSIAIAIIVAMANFLIYFFATRQSPRARMQQKRRKRSFERQTNQYANGARHRCAVCGRTELDDDSLDFRYCSKCDGNYEYCSDHLFTHQHVKKFM</sequence>
<feature type="transmembrane region" description="Helical" evidence="5">
    <location>
        <begin position="77"/>
        <end position="98"/>
    </location>
</feature>
<feature type="transmembrane region" description="Helical" evidence="5">
    <location>
        <begin position="110"/>
        <end position="132"/>
    </location>
</feature>
<evidence type="ECO:0000256" key="4">
    <source>
        <dbReference type="ARBA" id="ARBA00023136"/>
    </source>
</evidence>
<comment type="subcellular location">
    <subcellularLocation>
        <location evidence="1">Membrane</location>
        <topology evidence="1">Multi-pass membrane protein</topology>
    </subcellularLocation>
</comment>
<evidence type="ECO:0000313" key="7">
    <source>
        <dbReference type="Proteomes" id="UP000637513"/>
    </source>
</evidence>
<evidence type="ECO:0000256" key="2">
    <source>
        <dbReference type="ARBA" id="ARBA00022692"/>
    </source>
</evidence>
<reference evidence="6 7" key="1">
    <citation type="submission" date="2020-08" db="EMBL/GenBank/DDBJ databases">
        <title>Genome public.</title>
        <authorList>
            <person name="Liu C."/>
            <person name="Sun Q."/>
        </authorList>
    </citation>
    <scope>NUCLEOTIDE SEQUENCE [LARGE SCALE GENOMIC DNA]</scope>
    <source>
        <strain evidence="6 7">BX3</strain>
    </source>
</reference>
<evidence type="ECO:0000313" key="6">
    <source>
        <dbReference type="EMBL" id="MBC8556183.1"/>
    </source>
</evidence>
<comment type="caution">
    <text evidence="6">The sequence shown here is derived from an EMBL/GenBank/DDBJ whole genome shotgun (WGS) entry which is preliminary data.</text>
</comment>
<proteinExistence type="predicted"/>
<feature type="transmembrane region" description="Helical" evidence="5">
    <location>
        <begin position="174"/>
        <end position="192"/>
    </location>
</feature>
<feature type="transmembrane region" description="Helical" evidence="5">
    <location>
        <begin position="212"/>
        <end position="233"/>
    </location>
</feature>
<organism evidence="6 7">
    <name type="scientific">Jutongia hominis</name>
    <dbReference type="NCBI Taxonomy" id="2763664"/>
    <lineage>
        <taxon>Bacteria</taxon>
        <taxon>Bacillati</taxon>
        <taxon>Bacillota</taxon>
        <taxon>Clostridia</taxon>
        <taxon>Lachnospirales</taxon>
        <taxon>Lachnospiraceae</taxon>
        <taxon>Jutongia</taxon>
    </lineage>
</organism>
<evidence type="ECO:0000256" key="1">
    <source>
        <dbReference type="ARBA" id="ARBA00004141"/>
    </source>
</evidence>
<dbReference type="SUPFAM" id="SSF144091">
    <property type="entry name" value="Rhomboid-like"/>
    <property type="match status" value="1"/>
</dbReference>